<dbReference type="Proteomes" id="UP000321720">
    <property type="component" value="Unassembled WGS sequence"/>
</dbReference>
<sequence>MADLDGIKRMAKDAMDRGTEVVRSDDVRQSLGRVGKDLVGAGRELVGTAKAAGRAWSQADPRHAEHHDTPDSHDPVI</sequence>
<accession>A0A511JAG8</accession>
<proteinExistence type="predicted"/>
<organism evidence="2 3">
    <name type="scientific">Cellulomonas composti</name>
    <dbReference type="NCBI Taxonomy" id="266130"/>
    <lineage>
        <taxon>Bacteria</taxon>
        <taxon>Bacillati</taxon>
        <taxon>Actinomycetota</taxon>
        <taxon>Actinomycetes</taxon>
        <taxon>Micrococcales</taxon>
        <taxon>Cellulomonadaceae</taxon>
        <taxon>Cellulomonas</taxon>
    </lineage>
</organism>
<evidence type="ECO:0000313" key="3">
    <source>
        <dbReference type="Proteomes" id="UP000321720"/>
    </source>
</evidence>
<keyword evidence="3" id="KW-1185">Reference proteome</keyword>
<comment type="caution">
    <text evidence="2">The sequence shown here is derived from an EMBL/GenBank/DDBJ whole genome shotgun (WGS) entry which is preliminary data.</text>
</comment>
<reference evidence="2 3" key="1">
    <citation type="submission" date="2019-07" db="EMBL/GenBank/DDBJ databases">
        <title>Whole genome shotgun sequence of Cellulomonas composti NBRC 100758.</title>
        <authorList>
            <person name="Hosoyama A."/>
            <person name="Uohara A."/>
            <person name="Ohji S."/>
            <person name="Ichikawa N."/>
        </authorList>
    </citation>
    <scope>NUCLEOTIDE SEQUENCE [LARGE SCALE GENOMIC DNA]</scope>
    <source>
        <strain evidence="2 3">NBRC 100758</strain>
    </source>
</reference>
<dbReference type="OrthoDB" id="9943273at2"/>
<evidence type="ECO:0008006" key="4">
    <source>
        <dbReference type="Google" id="ProtNLM"/>
    </source>
</evidence>
<dbReference type="AlphaFoldDB" id="A0A511JAG8"/>
<dbReference type="RefSeq" id="WP_146842389.1">
    <property type="nucleotide sequence ID" value="NZ_BJWG01000005.1"/>
</dbReference>
<evidence type="ECO:0000256" key="1">
    <source>
        <dbReference type="SAM" id="MobiDB-lite"/>
    </source>
</evidence>
<protein>
    <recommendedName>
        <fullName evidence="4">Antitoxin</fullName>
    </recommendedName>
</protein>
<name>A0A511JAG8_9CELL</name>
<feature type="compositionally biased region" description="Basic and acidic residues" evidence="1">
    <location>
        <begin position="60"/>
        <end position="77"/>
    </location>
</feature>
<dbReference type="EMBL" id="BJWG01000005">
    <property type="protein sequence ID" value="GEL94703.1"/>
    <property type="molecule type" value="Genomic_DNA"/>
</dbReference>
<feature type="region of interest" description="Disordered" evidence="1">
    <location>
        <begin position="49"/>
        <end position="77"/>
    </location>
</feature>
<evidence type="ECO:0000313" key="2">
    <source>
        <dbReference type="EMBL" id="GEL94703.1"/>
    </source>
</evidence>
<gene>
    <name evidence="2" type="ORF">CCO02nite_13610</name>
</gene>